<evidence type="ECO:0000313" key="6">
    <source>
        <dbReference type="Proteomes" id="UP000258309"/>
    </source>
</evidence>
<dbReference type="GO" id="GO:0005840">
    <property type="term" value="C:ribosome"/>
    <property type="evidence" value="ECO:0007669"/>
    <property type="project" value="UniProtKB-KW"/>
</dbReference>
<proteinExistence type="inferred from homology"/>
<keyword evidence="3" id="KW-0687">Ribonucleoprotein</keyword>
<dbReference type="Pfam" id="PF01281">
    <property type="entry name" value="Ribosomal_L9_N"/>
    <property type="match status" value="1"/>
</dbReference>
<dbReference type="GO" id="GO:0003735">
    <property type="term" value="F:structural constituent of ribosome"/>
    <property type="evidence" value="ECO:0007669"/>
    <property type="project" value="InterPro"/>
</dbReference>
<dbReference type="Gene3D" id="3.40.5.10">
    <property type="entry name" value="Ribosomal protein L9, N-terminal domain"/>
    <property type="match status" value="1"/>
</dbReference>
<comment type="similarity">
    <text evidence="1">Belongs to the bacterial ribosomal protein bL9 family.</text>
</comment>
<evidence type="ECO:0000313" key="5">
    <source>
        <dbReference type="EMBL" id="RFU33080.1"/>
    </source>
</evidence>
<dbReference type="PANTHER" id="PTHR21368">
    <property type="entry name" value="50S RIBOSOMAL PROTEIN L9"/>
    <property type="match status" value="1"/>
</dbReference>
<comment type="caution">
    <text evidence="5">The sequence shown here is derived from an EMBL/GenBank/DDBJ whole genome shotgun (WGS) entry which is preliminary data.</text>
</comment>
<dbReference type="STRING" id="5539.A0A3E2HI19"/>
<keyword evidence="2" id="KW-0689">Ribosomal protein</keyword>
<organism evidence="5 6">
    <name type="scientific">Scytalidium lignicola</name>
    <name type="common">Hyphomycete</name>
    <dbReference type="NCBI Taxonomy" id="5539"/>
    <lineage>
        <taxon>Eukaryota</taxon>
        <taxon>Fungi</taxon>
        <taxon>Dikarya</taxon>
        <taxon>Ascomycota</taxon>
        <taxon>Pezizomycotina</taxon>
        <taxon>Leotiomycetes</taxon>
        <taxon>Leotiomycetes incertae sedis</taxon>
        <taxon>Scytalidium</taxon>
    </lineage>
</organism>
<feature type="non-terminal residue" evidence="5">
    <location>
        <position position="1"/>
    </location>
</feature>
<sequence length="271" mass="29893">MASPLLPRAPQCITCVRRIAGTFADTVSVPARQQVRGKKKLARASNNIKVRLLRDIPHYGRKGTILPVAPGRMRNDWYPKSMAEYMTAPQLQELGLENVVSERDSTFMPGIMKQTKTEKIVEEKPAQIDLDLLSPEHMMRILSNAIPTNLEFYRKPIAVAQSPVLKHSPSIPASSALSEEALEAQGPAPVVQEKTGIYGSVSTADIAANLKAILAAHKEGSKVVLSPEDIVFVEKTDEKDRVKTLGIFEIYIRIKGAPDVIRRTIQVHALD</sequence>
<name>A0A3E2HI19_SCYLI</name>
<dbReference type="Proteomes" id="UP000258309">
    <property type="component" value="Unassembled WGS sequence"/>
</dbReference>
<accession>A0A3E2HI19</accession>
<dbReference type="SUPFAM" id="SSF55658">
    <property type="entry name" value="L9 N-domain-like"/>
    <property type="match status" value="1"/>
</dbReference>
<evidence type="ECO:0000256" key="1">
    <source>
        <dbReference type="ARBA" id="ARBA00010605"/>
    </source>
</evidence>
<dbReference type="EMBL" id="NCSJ02000041">
    <property type="protein sequence ID" value="RFU33080.1"/>
    <property type="molecule type" value="Genomic_DNA"/>
</dbReference>
<dbReference type="AlphaFoldDB" id="A0A3E2HI19"/>
<evidence type="ECO:0000259" key="4">
    <source>
        <dbReference type="Pfam" id="PF01281"/>
    </source>
</evidence>
<protein>
    <recommendedName>
        <fullName evidence="4">Ribosomal protein L9 domain-containing protein</fullName>
    </recommendedName>
</protein>
<feature type="non-terminal residue" evidence="5">
    <location>
        <position position="271"/>
    </location>
</feature>
<dbReference type="InterPro" id="IPR009027">
    <property type="entry name" value="Ribosomal_bL9/RNase_H1_N"/>
</dbReference>
<dbReference type="InterPro" id="IPR036935">
    <property type="entry name" value="Ribosomal_bL9_N_sf"/>
</dbReference>
<dbReference type="InterPro" id="IPR020070">
    <property type="entry name" value="Ribosomal_bL9_N"/>
</dbReference>
<dbReference type="OMA" id="RNRWFPA"/>
<dbReference type="GO" id="GO:1990904">
    <property type="term" value="C:ribonucleoprotein complex"/>
    <property type="evidence" value="ECO:0007669"/>
    <property type="project" value="UniProtKB-KW"/>
</dbReference>
<evidence type="ECO:0000256" key="2">
    <source>
        <dbReference type="ARBA" id="ARBA00022980"/>
    </source>
</evidence>
<evidence type="ECO:0000256" key="3">
    <source>
        <dbReference type="ARBA" id="ARBA00023274"/>
    </source>
</evidence>
<keyword evidence="6" id="KW-1185">Reference proteome</keyword>
<dbReference type="GO" id="GO:0006412">
    <property type="term" value="P:translation"/>
    <property type="evidence" value="ECO:0007669"/>
    <property type="project" value="InterPro"/>
</dbReference>
<dbReference type="InterPro" id="IPR000244">
    <property type="entry name" value="Ribosomal_bL9"/>
</dbReference>
<dbReference type="OrthoDB" id="5555409at2759"/>
<reference evidence="5 6" key="1">
    <citation type="submission" date="2018-05" db="EMBL/GenBank/DDBJ databases">
        <title>Draft genome sequence of Scytalidium lignicola DSM 105466, a ubiquitous saprotrophic fungus.</title>
        <authorList>
            <person name="Buettner E."/>
            <person name="Gebauer A.M."/>
            <person name="Hofrichter M."/>
            <person name="Liers C."/>
            <person name="Kellner H."/>
        </authorList>
    </citation>
    <scope>NUCLEOTIDE SEQUENCE [LARGE SCALE GENOMIC DNA]</scope>
    <source>
        <strain evidence="5 6">DSM 105466</strain>
    </source>
</reference>
<gene>
    <name evidence="5" type="ORF">B7463_g3240</name>
</gene>
<feature type="domain" description="Ribosomal protein L9" evidence="4">
    <location>
        <begin position="48"/>
        <end position="94"/>
    </location>
</feature>